<evidence type="ECO:0000256" key="2">
    <source>
        <dbReference type="ARBA" id="ARBA00022737"/>
    </source>
</evidence>
<dbReference type="PANTHER" id="PTHR24379:SF127">
    <property type="entry name" value="BLOODY FINGERS-RELATED"/>
    <property type="match status" value="1"/>
</dbReference>
<dbReference type="Gene3D" id="3.30.160.60">
    <property type="entry name" value="Classic Zinc Finger"/>
    <property type="match status" value="2"/>
</dbReference>
<feature type="domain" description="C2H2-type" evidence="6">
    <location>
        <begin position="89"/>
        <end position="112"/>
    </location>
</feature>
<gene>
    <name evidence="7" type="ORF">A2U01_0025686</name>
</gene>
<dbReference type="Pfam" id="PF13912">
    <property type="entry name" value="zf-C2H2_6"/>
    <property type="match status" value="2"/>
</dbReference>
<keyword evidence="8" id="KW-1185">Reference proteome</keyword>
<dbReference type="GO" id="GO:0008270">
    <property type="term" value="F:zinc ion binding"/>
    <property type="evidence" value="ECO:0007669"/>
    <property type="project" value="UniProtKB-KW"/>
</dbReference>
<dbReference type="PROSITE" id="PS50157">
    <property type="entry name" value="ZINC_FINGER_C2H2_2"/>
    <property type="match status" value="3"/>
</dbReference>
<evidence type="ECO:0000313" key="8">
    <source>
        <dbReference type="Proteomes" id="UP000265520"/>
    </source>
</evidence>
<dbReference type="PROSITE" id="PS00028">
    <property type="entry name" value="ZINC_FINGER_C2H2_1"/>
    <property type="match status" value="3"/>
</dbReference>
<dbReference type="PANTHER" id="PTHR24379">
    <property type="entry name" value="KRAB AND ZINC FINGER DOMAIN-CONTAINING"/>
    <property type="match status" value="1"/>
</dbReference>
<evidence type="ECO:0000313" key="7">
    <source>
        <dbReference type="EMBL" id="MCI04639.1"/>
    </source>
</evidence>
<dbReference type="SUPFAM" id="SSF57667">
    <property type="entry name" value="beta-beta-alpha zinc fingers"/>
    <property type="match status" value="2"/>
</dbReference>
<dbReference type="GO" id="GO:0000977">
    <property type="term" value="F:RNA polymerase II transcription regulatory region sequence-specific DNA binding"/>
    <property type="evidence" value="ECO:0007669"/>
    <property type="project" value="TreeGrafter"/>
</dbReference>
<proteinExistence type="predicted"/>
<dbReference type="SMART" id="SM00355">
    <property type="entry name" value="ZnF_C2H2"/>
    <property type="match status" value="3"/>
</dbReference>
<dbReference type="EMBL" id="LXQA010056057">
    <property type="protein sequence ID" value="MCI04639.1"/>
    <property type="molecule type" value="Genomic_DNA"/>
</dbReference>
<comment type="caution">
    <text evidence="7">The sequence shown here is derived from an EMBL/GenBank/DDBJ whole genome shotgun (WGS) entry which is preliminary data.</text>
</comment>
<accession>A0A392NZP8</accession>
<organism evidence="7 8">
    <name type="scientific">Trifolium medium</name>
    <dbReference type="NCBI Taxonomy" id="97028"/>
    <lineage>
        <taxon>Eukaryota</taxon>
        <taxon>Viridiplantae</taxon>
        <taxon>Streptophyta</taxon>
        <taxon>Embryophyta</taxon>
        <taxon>Tracheophyta</taxon>
        <taxon>Spermatophyta</taxon>
        <taxon>Magnoliopsida</taxon>
        <taxon>eudicotyledons</taxon>
        <taxon>Gunneridae</taxon>
        <taxon>Pentapetalae</taxon>
        <taxon>rosids</taxon>
        <taxon>fabids</taxon>
        <taxon>Fabales</taxon>
        <taxon>Fabaceae</taxon>
        <taxon>Papilionoideae</taxon>
        <taxon>50 kb inversion clade</taxon>
        <taxon>NPAAA clade</taxon>
        <taxon>Hologalegina</taxon>
        <taxon>IRL clade</taxon>
        <taxon>Trifolieae</taxon>
        <taxon>Trifolium</taxon>
    </lineage>
</organism>
<dbReference type="Proteomes" id="UP000265520">
    <property type="component" value="Unassembled WGS sequence"/>
</dbReference>
<feature type="domain" description="C2H2-type" evidence="6">
    <location>
        <begin position="49"/>
        <end position="71"/>
    </location>
</feature>
<evidence type="ECO:0000256" key="4">
    <source>
        <dbReference type="ARBA" id="ARBA00022833"/>
    </source>
</evidence>
<name>A0A392NZP8_9FABA</name>
<keyword evidence="4" id="KW-0862">Zinc</keyword>
<dbReference type="InterPro" id="IPR013087">
    <property type="entry name" value="Znf_C2H2_type"/>
</dbReference>
<evidence type="ECO:0000259" key="6">
    <source>
        <dbReference type="PROSITE" id="PS50157"/>
    </source>
</evidence>
<dbReference type="InterPro" id="IPR036236">
    <property type="entry name" value="Znf_C2H2_sf"/>
</dbReference>
<evidence type="ECO:0000256" key="3">
    <source>
        <dbReference type="ARBA" id="ARBA00022771"/>
    </source>
</evidence>
<dbReference type="AlphaFoldDB" id="A0A392NZP8"/>
<keyword evidence="1" id="KW-0479">Metal-binding</keyword>
<protein>
    <submittedName>
        <fullName evidence="7">Zinc finger and SCAN domain-containing protein 2-like</fullName>
    </submittedName>
</protein>
<feature type="domain" description="C2H2-type" evidence="6">
    <location>
        <begin position="24"/>
        <end position="51"/>
    </location>
</feature>
<dbReference type="GO" id="GO:0000981">
    <property type="term" value="F:DNA-binding transcription factor activity, RNA polymerase II-specific"/>
    <property type="evidence" value="ECO:0007669"/>
    <property type="project" value="TreeGrafter"/>
</dbReference>
<keyword evidence="2" id="KW-0677">Repeat</keyword>
<evidence type="ECO:0000256" key="1">
    <source>
        <dbReference type="ARBA" id="ARBA00022723"/>
    </source>
</evidence>
<evidence type="ECO:0000256" key="5">
    <source>
        <dbReference type="PROSITE-ProRule" id="PRU00042"/>
    </source>
</evidence>
<keyword evidence="3 5" id="KW-0863">Zinc-finger</keyword>
<dbReference type="GO" id="GO:0005634">
    <property type="term" value="C:nucleus"/>
    <property type="evidence" value="ECO:0007669"/>
    <property type="project" value="TreeGrafter"/>
</dbReference>
<sequence>MPESKIYEQGRSLKIHYLIKDMFHVCFECGRTFKTLQGLHIHESSHSKARCDQCGEIFSSPQACGRHRNTHRIIEYHPPPHPPIPEIPFQCNYCASKFSTAEELDNHVANRH</sequence>
<reference evidence="7 8" key="1">
    <citation type="journal article" date="2018" name="Front. Plant Sci.">
        <title>Red Clover (Trifolium pratense) and Zigzag Clover (T. medium) - A Picture of Genomic Similarities and Differences.</title>
        <authorList>
            <person name="Dluhosova J."/>
            <person name="Istvanek J."/>
            <person name="Nedelnik J."/>
            <person name="Repkova J."/>
        </authorList>
    </citation>
    <scope>NUCLEOTIDE SEQUENCE [LARGE SCALE GENOMIC DNA]</scope>
    <source>
        <strain evidence="8">cv. 10/8</strain>
        <tissue evidence="7">Leaf</tissue>
    </source>
</reference>